<evidence type="ECO:0000313" key="8">
    <source>
        <dbReference type="EMBL" id="CAE6490087.1"/>
    </source>
</evidence>
<evidence type="ECO:0000256" key="2">
    <source>
        <dbReference type="ARBA" id="ARBA00022723"/>
    </source>
</evidence>
<reference evidence="8" key="1">
    <citation type="submission" date="2021-02" db="EMBL/GenBank/DDBJ databases">
        <authorList>
            <person name="Han P."/>
        </authorList>
    </citation>
    <scope>NUCLEOTIDE SEQUENCE</scope>
    <source>
        <strain evidence="8">Candidatus Nitrosotenuis uzonensis 5A</strain>
    </source>
</reference>
<dbReference type="Gene3D" id="3.40.390.10">
    <property type="entry name" value="Collagenase (Catalytic Domain)"/>
    <property type="match status" value="1"/>
</dbReference>
<evidence type="ECO:0000256" key="1">
    <source>
        <dbReference type="ARBA" id="ARBA00022670"/>
    </source>
</evidence>
<feature type="coiled-coil region" evidence="5">
    <location>
        <begin position="7"/>
        <end position="79"/>
    </location>
</feature>
<evidence type="ECO:0000256" key="3">
    <source>
        <dbReference type="ARBA" id="ARBA00022801"/>
    </source>
</evidence>
<dbReference type="GO" id="GO:0004222">
    <property type="term" value="F:metalloendopeptidase activity"/>
    <property type="evidence" value="ECO:0007669"/>
    <property type="project" value="InterPro"/>
</dbReference>
<dbReference type="EMBL" id="CAJNAQ010000002">
    <property type="protein sequence ID" value="CAE6490087.1"/>
    <property type="molecule type" value="Genomic_DNA"/>
</dbReference>
<keyword evidence="2" id="KW-0479">Metal-binding</keyword>
<evidence type="ECO:0000256" key="4">
    <source>
        <dbReference type="ARBA" id="ARBA00022833"/>
    </source>
</evidence>
<dbReference type="AlphaFoldDB" id="A0A812EZ68"/>
<feature type="domain" description="Peptidase metallopeptidase" evidence="7">
    <location>
        <begin position="128"/>
        <end position="305"/>
    </location>
</feature>
<keyword evidence="6" id="KW-0812">Transmembrane</keyword>
<dbReference type="InterPro" id="IPR024079">
    <property type="entry name" value="MetalloPept_cat_dom_sf"/>
</dbReference>
<dbReference type="Pfam" id="PF00413">
    <property type="entry name" value="Peptidase_M10"/>
    <property type="match status" value="1"/>
</dbReference>
<accession>A0A812EZ68</accession>
<dbReference type="GO" id="GO:0008270">
    <property type="term" value="F:zinc ion binding"/>
    <property type="evidence" value="ECO:0007669"/>
    <property type="project" value="InterPro"/>
</dbReference>
<evidence type="ECO:0000256" key="5">
    <source>
        <dbReference type="SAM" id="Coils"/>
    </source>
</evidence>
<keyword evidence="3" id="KW-0378">Hydrolase</keyword>
<keyword evidence="4" id="KW-0862">Zinc</keyword>
<keyword evidence="6" id="KW-0472">Membrane</keyword>
<dbReference type="RefSeq" id="WP_205098606.1">
    <property type="nucleotide sequence ID" value="NZ_CAJNAQ010000002.1"/>
</dbReference>
<keyword evidence="6" id="KW-1133">Transmembrane helix</keyword>
<dbReference type="Proteomes" id="UP000655759">
    <property type="component" value="Unassembled WGS sequence"/>
</dbReference>
<protein>
    <submittedName>
        <fullName evidence="8">Peptidase M10A and M12B matrixin and adamalysin</fullName>
    </submittedName>
</protein>
<gene>
    <name evidence="8" type="ORF">NUZ5A_20706</name>
</gene>
<dbReference type="GO" id="GO:0006508">
    <property type="term" value="P:proteolysis"/>
    <property type="evidence" value="ECO:0007669"/>
    <property type="project" value="UniProtKB-KW"/>
</dbReference>
<proteinExistence type="predicted"/>
<keyword evidence="1" id="KW-0645">Protease</keyword>
<evidence type="ECO:0000259" key="7">
    <source>
        <dbReference type="SMART" id="SM00235"/>
    </source>
</evidence>
<dbReference type="SMART" id="SM00235">
    <property type="entry name" value="ZnMc"/>
    <property type="match status" value="1"/>
</dbReference>
<dbReference type="GO" id="GO:0031012">
    <property type="term" value="C:extracellular matrix"/>
    <property type="evidence" value="ECO:0007669"/>
    <property type="project" value="InterPro"/>
</dbReference>
<dbReference type="SUPFAM" id="SSF55486">
    <property type="entry name" value="Metalloproteases ('zincins'), catalytic domain"/>
    <property type="match status" value="1"/>
</dbReference>
<comment type="caution">
    <text evidence="8">The sequence shown here is derived from an EMBL/GenBank/DDBJ whole genome shotgun (WGS) entry which is preliminary data.</text>
</comment>
<sequence length="326" mass="36859">MADTKSINRLRDHLEMMKRELGHTTDQIKQLERNDKKRSDWNEFDNIKGTSINELREHQSELVKEISKVQKEIRKYRSKSLLVAELAVLPAVFLLIVFSGIFDIADKSPASSPILKTRYLTENLRGDTIDTWKSWRLVDNTLNVNILKSPRVTDHQLRIIRDAISSERTVQFDDYLVHKGPKGSQSTYYVGWAGALKSVQTQTKYNLPSNFNFISTPGGEGDIIITLSNVRDSDGYTGYTKSITEDNEILKSFITIYDISNLTDEQLATIVRHEFGHALGLGHSTAPEDLMAPTIDMTIPYITECNVAAIVDLYDGNEAAQTVCEK</sequence>
<feature type="transmembrane region" description="Helical" evidence="6">
    <location>
        <begin position="81"/>
        <end position="102"/>
    </location>
</feature>
<keyword evidence="5" id="KW-0175">Coiled coil</keyword>
<organism evidence="8 9">
    <name type="scientific">Candidatus Nitrosotenuis uzonensis</name>
    <dbReference type="NCBI Taxonomy" id="1407055"/>
    <lineage>
        <taxon>Archaea</taxon>
        <taxon>Nitrososphaerota</taxon>
        <taxon>Candidatus Nitrosotenuis</taxon>
    </lineage>
</organism>
<dbReference type="InterPro" id="IPR001818">
    <property type="entry name" value="Pept_M10_metallopeptidase"/>
</dbReference>
<dbReference type="InterPro" id="IPR006026">
    <property type="entry name" value="Peptidase_Metallo"/>
</dbReference>
<evidence type="ECO:0000256" key="6">
    <source>
        <dbReference type="SAM" id="Phobius"/>
    </source>
</evidence>
<name>A0A812EZ68_9ARCH</name>
<evidence type="ECO:0000313" key="9">
    <source>
        <dbReference type="Proteomes" id="UP000655759"/>
    </source>
</evidence>